<dbReference type="Proteomes" id="UP000008721">
    <property type="component" value="Chromosome"/>
</dbReference>
<comment type="function">
    <text evidence="2 8">Synthesizes alpha-1,4-glucan chains using ADP-glucose.</text>
</comment>
<feature type="domain" description="Glycosyl transferase family 1" evidence="9">
    <location>
        <begin position="284"/>
        <end position="404"/>
    </location>
</feature>
<dbReference type="InterPro" id="IPR001296">
    <property type="entry name" value="Glyco_trans_1"/>
</dbReference>
<keyword evidence="5 8" id="KW-0328">Glycosyltransferase</keyword>
<organism evidence="11 12">
    <name type="scientific">Sulfuricurvum kujiense (strain ATCC BAA-921 / DSM 16994 / JCM 11577 / YK-1)</name>
    <dbReference type="NCBI Taxonomy" id="709032"/>
    <lineage>
        <taxon>Bacteria</taxon>
        <taxon>Pseudomonadati</taxon>
        <taxon>Campylobacterota</taxon>
        <taxon>Epsilonproteobacteria</taxon>
        <taxon>Campylobacterales</taxon>
        <taxon>Sulfurimonadaceae</taxon>
        <taxon>Sulfuricurvum</taxon>
    </lineage>
</organism>
<dbReference type="Pfam" id="PF08323">
    <property type="entry name" value="Glyco_transf_5"/>
    <property type="match status" value="1"/>
</dbReference>
<dbReference type="KEGG" id="sku:Sulku_1267"/>
<dbReference type="PANTHER" id="PTHR45825:SF11">
    <property type="entry name" value="ALPHA AMYLASE DOMAIN-CONTAINING PROTEIN"/>
    <property type="match status" value="1"/>
</dbReference>
<feature type="domain" description="Starch synthase catalytic" evidence="10">
    <location>
        <begin position="6"/>
        <end position="234"/>
    </location>
</feature>
<evidence type="ECO:0000313" key="12">
    <source>
        <dbReference type="Proteomes" id="UP000008721"/>
    </source>
</evidence>
<evidence type="ECO:0000259" key="9">
    <source>
        <dbReference type="Pfam" id="PF00534"/>
    </source>
</evidence>
<dbReference type="EC" id="2.4.1.21" evidence="8"/>
<comment type="pathway">
    <text evidence="3 8">Glycan biosynthesis; glycogen biosynthesis.</text>
</comment>
<keyword evidence="12" id="KW-1185">Reference proteome</keyword>
<dbReference type="InterPro" id="IPR011835">
    <property type="entry name" value="GS/SS"/>
</dbReference>
<name>E4TXM1_SULKY</name>
<evidence type="ECO:0000256" key="1">
    <source>
        <dbReference type="ARBA" id="ARBA00001478"/>
    </source>
</evidence>
<dbReference type="UniPathway" id="UPA00164"/>
<evidence type="ECO:0000256" key="8">
    <source>
        <dbReference type="HAMAP-Rule" id="MF_00484"/>
    </source>
</evidence>
<dbReference type="GO" id="GO:0005978">
    <property type="term" value="P:glycogen biosynthetic process"/>
    <property type="evidence" value="ECO:0007669"/>
    <property type="project" value="UniProtKB-UniRule"/>
</dbReference>
<dbReference type="InterPro" id="IPR013534">
    <property type="entry name" value="Starch_synth_cat_dom"/>
</dbReference>
<reference evidence="11 12" key="1">
    <citation type="journal article" date="2012" name="Stand. Genomic Sci.">
        <title>Complete genome sequence of the sulfur compounds oxidizing chemolithoautotroph Sulfuricurvum kujiense type strain (YK-1(T)).</title>
        <authorList>
            <person name="Han C."/>
            <person name="Kotsyurbenko O."/>
            <person name="Chertkov O."/>
            <person name="Held B."/>
            <person name="Lapidus A."/>
            <person name="Nolan M."/>
            <person name="Lucas S."/>
            <person name="Hammon N."/>
            <person name="Deshpande S."/>
            <person name="Cheng J.F."/>
            <person name="Tapia R."/>
            <person name="Goodwin L.A."/>
            <person name="Pitluck S."/>
            <person name="Liolios K."/>
            <person name="Pagani I."/>
            <person name="Ivanova N."/>
            <person name="Mavromatis K."/>
            <person name="Mikhailova N."/>
            <person name="Pati A."/>
            <person name="Chen A."/>
            <person name="Palaniappan K."/>
            <person name="Land M."/>
            <person name="Hauser L."/>
            <person name="Chang Y.J."/>
            <person name="Jeffries C.D."/>
            <person name="Brambilla E.M."/>
            <person name="Rohde M."/>
            <person name="Spring S."/>
            <person name="Sikorski J."/>
            <person name="Goker M."/>
            <person name="Woyke T."/>
            <person name="Bristow J."/>
            <person name="Eisen J.A."/>
            <person name="Markowitz V."/>
            <person name="Hugenholtz P."/>
            <person name="Kyrpides N.C."/>
            <person name="Klenk H.P."/>
            <person name="Detter J.C."/>
        </authorList>
    </citation>
    <scope>NUCLEOTIDE SEQUENCE [LARGE SCALE GENOMIC DNA]</scope>
    <source>
        <strain evidence="12">ATCC BAA-921 / DSM 16994 / JCM 11577 / YK-1</strain>
    </source>
</reference>
<evidence type="ECO:0000256" key="7">
    <source>
        <dbReference type="ARBA" id="ARBA00023056"/>
    </source>
</evidence>
<dbReference type="Gene3D" id="3.40.50.2000">
    <property type="entry name" value="Glycogen Phosphorylase B"/>
    <property type="match status" value="2"/>
</dbReference>
<keyword evidence="7 8" id="KW-0320">Glycogen biosynthesis</keyword>
<gene>
    <name evidence="8" type="primary">glgA</name>
    <name evidence="11" type="ordered locus">Sulku_1267</name>
</gene>
<dbReference type="STRING" id="709032.Sulku_1267"/>
<feature type="binding site" evidence="8">
    <location>
        <position position="18"/>
    </location>
    <ligand>
        <name>ADP-alpha-D-glucose</name>
        <dbReference type="ChEBI" id="CHEBI:57498"/>
    </ligand>
</feature>
<evidence type="ECO:0000313" key="11">
    <source>
        <dbReference type="EMBL" id="ADR33930.1"/>
    </source>
</evidence>
<evidence type="ECO:0000256" key="3">
    <source>
        <dbReference type="ARBA" id="ARBA00004964"/>
    </source>
</evidence>
<dbReference type="GO" id="GO:0009011">
    <property type="term" value="F:alpha-1,4-glucan glucosyltransferase (ADP-glucose donor) activity"/>
    <property type="evidence" value="ECO:0007669"/>
    <property type="project" value="UniProtKB-UniRule"/>
</dbReference>
<evidence type="ECO:0000256" key="5">
    <source>
        <dbReference type="ARBA" id="ARBA00022676"/>
    </source>
</evidence>
<dbReference type="CDD" id="cd03791">
    <property type="entry name" value="GT5_Glycogen_synthase_DULL1-like"/>
    <property type="match status" value="1"/>
</dbReference>
<dbReference type="HAMAP" id="MF_00484">
    <property type="entry name" value="Glycogen_synth"/>
    <property type="match status" value="1"/>
</dbReference>
<dbReference type="Pfam" id="PF00534">
    <property type="entry name" value="Glycos_transf_1"/>
    <property type="match status" value="1"/>
</dbReference>
<proteinExistence type="inferred from homology"/>
<dbReference type="OrthoDB" id="9808590at2"/>
<dbReference type="eggNOG" id="COG0297">
    <property type="taxonomic scope" value="Bacteria"/>
</dbReference>
<dbReference type="NCBIfam" id="TIGR02095">
    <property type="entry name" value="glgA"/>
    <property type="match status" value="1"/>
</dbReference>
<evidence type="ECO:0000256" key="4">
    <source>
        <dbReference type="ARBA" id="ARBA00010281"/>
    </source>
</evidence>
<dbReference type="GO" id="GO:0004373">
    <property type="term" value="F:alpha-1,4-glucan glucosyltransferase (UDP-glucose donor) activity"/>
    <property type="evidence" value="ECO:0007669"/>
    <property type="project" value="InterPro"/>
</dbReference>
<comment type="catalytic activity">
    <reaction evidence="1 8">
        <text>[(1-&gt;4)-alpha-D-glucosyl](n) + ADP-alpha-D-glucose = [(1-&gt;4)-alpha-D-glucosyl](n+1) + ADP + H(+)</text>
        <dbReference type="Rhea" id="RHEA:18189"/>
        <dbReference type="Rhea" id="RHEA-COMP:9584"/>
        <dbReference type="Rhea" id="RHEA-COMP:9587"/>
        <dbReference type="ChEBI" id="CHEBI:15378"/>
        <dbReference type="ChEBI" id="CHEBI:15444"/>
        <dbReference type="ChEBI" id="CHEBI:57498"/>
        <dbReference type="ChEBI" id="CHEBI:456216"/>
        <dbReference type="EC" id="2.4.1.21"/>
    </reaction>
</comment>
<dbReference type="CAZy" id="GT5">
    <property type="family name" value="Glycosyltransferase Family 5"/>
</dbReference>
<dbReference type="SUPFAM" id="SSF53756">
    <property type="entry name" value="UDP-Glycosyltransferase/glycogen phosphorylase"/>
    <property type="match status" value="1"/>
</dbReference>
<comment type="similarity">
    <text evidence="4 8">Belongs to the glycosyltransferase 1 family. Bacterial/plant glycogen synthase subfamily.</text>
</comment>
<dbReference type="PANTHER" id="PTHR45825">
    <property type="entry name" value="GRANULE-BOUND STARCH SYNTHASE 1, CHLOROPLASTIC/AMYLOPLASTIC"/>
    <property type="match status" value="1"/>
</dbReference>
<dbReference type="RefSeq" id="WP_013460127.1">
    <property type="nucleotide sequence ID" value="NC_014762.1"/>
</dbReference>
<accession>E4TXM1</accession>
<evidence type="ECO:0000256" key="6">
    <source>
        <dbReference type="ARBA" id="ARBA00022679"/>
    </source>
</evidence>
<keyword evidence="6 8" id="KW-0808">Transferase</keyword>
<dbReference type="AlphaFoldDB" id="E4TXM1"/>
<dbReference type="EMBL" id="CP002355">
    <property type="protein sequence ID" value="ADR33930.1"/>
    <property type="molecule type" value="Genomic_DNA"/>
</dbReference>
<sequence length="473" mass="52803">MNKKRLLFASSEVYPFVKTGGLADVSHSLPKALNEMYDVSVVLPLYSQIDRSRFSLTLLNTFEIMMGGVSYTIELHGTSYEGVEYRFIYAPILCDRDYLYGPPESGYEDNGIRFGLFSHAITQLLRIDSYAIAHLNDWQCALAALFVKEDPSVKTKIVYTIHNLAYQGVFPPSVMGQIGLNERYFTMDALEFYDQVNFMKAGIAYADAVTTVSPTYAKEILTAEFGCGLEGFLHLHRRKLRGIVNGIDSDHFSPSTDKALVAPYKTLKGKKASKNDLLKQFGLKGAAKPLLVFIGRFTHQKGMDVLIETLPKIAELECNIALLGEGEEAHFESLEKIAKEYKNVSLQFGYDESIAHRMYAAADFLLMPSLFEPCGLNQMIAFAYGAVPVVNKVGGLADTVKKFESYDAESPSGFGIVFTSATPKTFFTAVKKGCDLYADKKHFESIVNHNMKCNYSWSESAKAYDSIYKKLIK</sequence>
<evidence type="ECO:0000256" key="2">
    <source>
        <dbReference type="ARBA" id="ARBA00002764"/>
    </source>
</evidence>
<dbReference type="HOGENOM" id="CLU_009583_18_5_7"/>
<protein>
    <recommendedName>
        <fullName evidence="8">Glycogen synthase</fullName>
        <ecNumber evidence="8">2.4.1.21</ecNumber>
    </recommendedName>
    <alternativeName>
        <fullName evidence="8">Starch [bacterial glycogen] synthase</fullName>
    </alternativeName>
</protein>
<evidence type="ECO:0000259" key="10">
    <source>
        <dbReference type="Pfam" id="PF08323"/>
    </source>
</evidence>